<evidence type="ECO:0000256" key="2">
    <source>
        <dbReference type="ARBA" id="ARBA00022729"/>
    </source>
</evidence>
<evidence type="ECO:0000256" key="3">
    <source>
        <dbReference type="ARBA" id="ARBA00023136"/>
    </source>
</evidence>
<dbReference type="InterPro" id="IPR011250">
    <property type="entry name" value="OMP/PagP_B-barrel"/>
</dbReference>
<dbReference type="Pfam" id="PF13505">
    <property type="entry name" value="OMP_b-brl"/>
    <property type="match status" value="1"/>
</dbReference>
<protein>
    <recommendedName>
        <fullName evidence="5">Outer membrane protein beta-barrel domain-containing protein</fullName>
    </recommendedName>
</protein>
<keyword evidence="3" id="KW-0472">Membrane</keyword>
<dbReference type="RefSeq" id="WP_058526738.1">
    <property type="nucleotide sequence ID" value="NZ_CAAAHY010000046.1"/>
</dbReference>
<evidence type="ECO:0000256" key="4">
    <source>
        <dbReference type="SAM" id="SignalP"/>
    </source>
</evidence>
<dbReference type="GO" id="GO:0016020">
    <property type="term" value="C:membrane"/>
    <property type="evidence" value="ECO:0007669"/>
    <property type="project" value="UniProtKB-SubCell"/>
</dbReference>
<comment type="subcellular location">
    <subcellularLocation>
        <location evidence="1">Membrane</location>
    </subcellularLocation>
</comment>
<sequence>MNKRSITAMRILAAISLIGVVYADNAASQDSSLSRWTGFYTGMNAGFVFNHVQLRSQQLGFTNLSERCNTSADFSTFFPGIQWGYVHQFANDFVSGIETNLTVNTRQKDSLSCPCSINPEVSDRFSFKNQGQFSIKGRGGLSLNSDKGSLFPYLTTGVSFAHAELAYANEGGDFYSQHTTRAGWLLGAGLEWAFGKNWLLLAEYVHMDYGNVIKLKLPSVYGLVDTNGNARVNLTNNTISLAVNYWI</sequence>
<keyword evidence="7" id="KW-1185">Reference proteome</keyword>
<dbReference type="InterPro" id="IPR027385">
    <property type="entry name" value="Beta-barrel_OMP"/>
</dbReference>
<evidence type="ECO:0000259" key="5">
    <source>
        <dbReference type="Pfam" id="PF13505"/>
    </source>
</evidence>
<reference evidence="6 7" key="1">
    <citation type="submission" date="2015-11" db="EMBL/GenBank/DDBJ databases">
        <title>Genomic analysis of 38 Legionella species identifies large and diverse effector repertoires.</title>
        <authorList>
            <person name="Burstein D."/>
            <person name="Amaro F."/>
            <person name="Zusman T."/>
            <person name="Lifshitz Z."/>
            <person name="Cohen O."/>
            <person name="Gilbert J.A."/>
            <person name="Pupko T."/>
            <person name="Shuman H.A."/>
            <person name="Segal G."/>
        </authorList>
    </citation>
    <scope>NUCLEOTIDE SEQUENCE [LARGE SCALE GENOMIC DNA]</scope>
    <source>
        <strain evidence="6 7">SE-32A-C8</strain>
    </source>
</reference>
<name>A0A0W0TQH9_LEGER</name>
<dbReference type="Proteomes" id="UP000054773">
    <property type="component" value="Unassembled WGS sequence"/>
</dbReference>
<dbReference type="InterPro" id="IPR051692">
    <property type="entry name" value="OMP-like"/>
</dbReference>
<feature type="signal peptide" evidence="4">
    <location>
        <begin position="1"/>
        <end position="23"/>
    </location>
</feature>
<evidence type="ECO:0000313" key="7">
    <source>
        <dbReference type="Proteomes" id="UP000054773"/>
    </source>
</evidence>
<dbReference type="STRING" id="448.Lery_1608"/>
<dbReference type="Gene3D" id="2.40.160.20">
    <property type="match status" value="1"/>
</dbReference>
<dbReference type="SUPFAM" id="SSF56925">
    <property type="entry name" value="OMPA-like"/>
    <property type="match status" value="1"/>
</dbReference>
<dbReference type="PATRIC" id="fig|448.7.peg.1677"/>
<gene>
    <name evidence="6" type="ORF">Lery_1608</name>
</gene>
<dbReference type="PANTHER" id="PTHR34001">
    <property type="entry name" value="BLL7405 PROTEIN"/>
    <property type="match status" value="1"/>
</dbReference>
<dbReference type="OrthoDB" id="8219848at2"/>
<accession>A0A0W0TQH9</accession>
<evidence type="ECO:0000256" key="1">
    <source>
        <dbReference type="ARBA" id="ARBA00004370"/>
    </source>
</evidence>
<evidence type="ECO:0000313" key="6">
    <source>
        <dbReference type="EMBL" id="KTC97769.1"/>
    </source>
</evidence>
<feature type="domain" description="Outer membrane protein beta-barrel" evidence="5">
    <location>
        <begin position="33"/>
        <end position="245"/>
    </location>
</feature>
<proteinExistence type="predicted"/>
<keyword evidence="2 4" id="KW-0732">Signal</keyword>
<dbReference type="PANTHER" id="PTHR34001:SF3">
    <property type="entry name" value="BLL7405 PROTEIN"/>
    <property type="match status" value="1"/>
</dbReference>
<feature type="chain" id="PRO_5006913329" description="Outer membrane protein beta-barrel domain-containing protein" evidence="4">
    <location>
        <begin position="24"/>
        <end position="247"/>
    </location>
</feature>
<dbReference type="EMBL" id="LNYA01000024">
    <property type="protein sequence ID" value="KTC97769.1"/>
    <property type="molecule type" value="Genomic_DNA"/>
</dbReference>
<dbReference type="AlphaFoldDB" id="A0A0W0TQH9"/>
<comment type="caution">
    <text evidence="6">The sequence shown here is derived from an EMBL/GenBank/DDBJ whole genome shotgun (WGS) entry which is preliminary data.</text>
</comment>
<organism evidence="6 7">
    <name type="scientific">Legionella erythra</name>
    <dbReference type="NCBI Taxonomy" id="448"/>
    <lineage>
        <taxon>Bacteria</taxon>
        <taxon>Pseudomonadati</taxon>
        <taxon>Pseudomonadota</taxon>
        <taxon>Gammaproteobacteria</taxon>
        <taxon>Legionellales</taxon>
        <taxon>Legionellaceae</taxon>
        <taxon>Legionella</taxon>
    </lineage>
</organism>